<feature type="region of interest" description="Disordered" evidence="3">
    <location>
        <begin position="262"/>
        <end position="286"/>
    </location>
</feature>
<evidence type="ECO:0000256" key="3">
    <source>
        <dbReference type="SAM" id="MobiDB-lite"/>
    </source>
</evidence>
<comment type="caution">
    <text evidence="5">The sequence shown here is derived from an EMBL/GenBank/DDBJ whole genome shotgun (WGS) entry which is preliminary data.</text>
</comment>
<feature type="region of interest" description="Disordered" evidence="3">
    <location>
        <begin position="122"/>
        <end position="250"/>
    </location>
</feature>
<dbReference type="InParanoid" id="A0A6L2PEJ5"/>
<organism evidence="5 6">
    <name type="scientific">Coptotermes formosanus</name>
    <name type="common">Formosan subterranean termite</name>
    <dbReference type="NCBI Taxonomy" id="36987"/>
    <lineage>
        <taxon>Eukaryota</taxon>
        <taxon>Metazoa</taxon>
        <taxon>Ecdysozoa</taxon>
        <taxon>Arthropoda</taxon>
        <taxon>Hexapoda</taxon>
        <taxon>Insecta</taxon>
        <taxon>Pterygota</taxon>
        <taxon>Neoptera</taxon>
        <taxon>Polyneoptera</taxon>
        <taxon>Dictyoptera</taxon>
        <taxon>Blattodea</taxon>
        <taxon>Blattoidea</taxon>
        <taxon>Termitoidae</taxon>
        <taxon>Rhinotermitidae</taxon>
        <taxon>Coptotermes</taxon>
    </lineage>
</organism>
<feature type="non-terminal residue" evidence="5">
    <location>
        <position position="374"/>
    </location>
</feature>
<gene>
    <name evidence="5" type="ORF">Cfor_07959</name>
</gene>
<reference evidence="6" key="1">
    <citation type="submission" date="2020-01" db="EMBL/GenBank/DDBJ databases">
        <title>Draft genome sequence of the Termite Coptotermes fromosanus.</title>
        <authorList>
            <person name="Itakura S."/>
            <person name="Yosikawa Y."/>
            <person name="Umezawa K."/>
        </authorList>
    </citation>
    <scope>NUCLEOTIDE SEQUENCE [LARGE SCALE GENOMIC DNA]</scope>
</reference>
<dbReference type="AlphaFoldDB" id="A0A6L2PEJ5"/>
<name>A0A6L2PEJ5_COPFO</name>
<feature type="compositionally biased region" description="Basic and acidic residues" evidence="3">
    <location>
        <begin position="206"/>
        <end position="219"/>
    </location>
</feature>
<keyword evidence="6" id="KW-1185">Reference proteome</keyword>
<evidence type="ECO:0000259" key="4">
    <source>
        <dbReference type="Pfam" id="PF25877"/>
    </source>
</evidence>
<keyword evidence="1" id="KW-0677">Repeat</keyword>
<proteinExistence type="predicted"/>
<feature type="compositionally biased region" description="Basic and acidic residues" evidence="3">
    <location>
        <begin position="160"/>
        <end position="172"/>
    </location>
</feature>
<accession>A0A6L2PEJ5</accession>
<protein>
    <recommendedName>
        <fullName evidence="4">SOWAHA-C winged helix-turn-helix domain-containing protein</fullName>
    </recommendedName>
</protein>
<dbReference type="Pfam" id="PF25877">
    <property type="entry name" value="WHD_SOWAH"/>
    <property type="match status" value="1"/>
</dbReference>
<dbReference type="Proteomes" id="UP000502823">
    <property type="component" value="Unassembled WGS sequence"/>
</dbReference>
<dbReference type="PANTHER" id="PTHR14491:SF7">
    <property type="entry name" value="SOSONDOWAH, ISOFORM G"/>
    <property type="match status" value="1"/>
</dbReference>
<dbReference type="EMBL" id="BLKM01000273">
    <property type="protein sequence ID" value="GFG30969.1"/>
    <property type="molecule type" value="Genomic_DNA"/>
</dbReference>
<evidence type="ECO:0000313" key="6">
    <source>
        <dbReference type="Proteomes" id="UP000502823"/>
    </source>
</evidence>
<dbReference type="OrthoDB" id="60433at2759"/>
<feature type="domain" description="SOWAHA-C winged helix-turn-helix" evidence="4">
    <location>
        <begin position="6"/>
        <end position="82"/>
    </location>
</feature>
<feature type="compositionally biased region" description="Polar residues" evidence="3">
    <location>
        <begin position="176"/>
        <end position="187"/>
    </location>
</feature>
<keyword evidence="2" id="KW-0040">ANK repeat</keyword>
<feature type="compositionally biased region" description="Pro residues" evidence="3">
    <location>
        <begin position="128"/>
        <end position="141"/>
    </location>
</feature>
<dbReference type="PANTHER" id="PTHR14491">
    <property type="entry name" value="SOSONDOWAH, ISOFORM G"/>
    <property type="match status" value="1"/>
</dbReference>
<sequence length="374" mass="41749">MAVRRELSVEAICDFMLENGGKVTNHDLVKHFKGFLTNPETRVEARNQFKEFVNAVATIRNEGGEKYLILKKKYRNAMGQQSPGVLLASPVLPSPSFESESSMTPTALSPFNDFYASEESLDVMSPSRLPPPYRSPPPPACSPIRGSPQTTSLEAGTMRQESELERDKDPYVEMRSPSTDDSLNSSAEVLEETVIYAPPPVPPRRKSNDRIKLENKENAGDTTSKRPKITGAEASNKTDAPEADSEQKISVKERMQKFNRLAETDTKAHPVANKKKIDRGVDDDDSASVTTLDAQSREWLVVSSQANYHALAKLAAGNPRLARFKVGTVFHSRLYRFHCPPRCETAMLLSQGHDRNLRNACHNLFCQRRDRVFG</sequence>
<evidence type="ECO:0000256" key="2">
    <source>
        <dbReference type="ARBA" id="ARBA00023043"/>
    </source>
</evidence>
<evidence type="ECO:0000256" key="1">
    <source>
        <dbReference type="ARBA" id="ARBA00022737"/>
    </source>
</evidence>
<dbReference type="InterPro" id="IPR058889">
    <property type="entry name" value="WHD_SOWAHA-C"/>
</dbReference>
<evidence type="ECO:0000313" key="5">
    <source>
        <dbReference type="EMBL" id="GFG30969.1"/>
    </source>
</evidence>